<keyword evidence="2" id="KW-1185">Reference proteome</keyword>
<evidence type="ECO:0000313" key="1">
    <source>
        <dbReference type="EMBL" id="MDC0716052.1"/>
    </source>
</evidence>
<gene>
    <name evidence="1" type="ORF">POL25_04050</name>
</gene>
<dbReference type="GO" id="GO:0008168">
    <property type="term" value="F:methyltransferase activity"/>
    <property type="evidence" value="ECO:0007669"/>
    <property type="project" value="UniProtKB-KW"/>
</dbReference>
<dbReference type="EMBL" id="JAQNDL010000001">
    <property type="protein sequence ID" value="MDC0716052.1"/>
    <property type="molecule type" value="Genomic_DNA"/>
</dbReference>
<accession>A0ABT5DQW5</accession>
<dbReference type="GO" id="GO:0032259">
    <property type="term" value="P:methylation"/>
    <property type="evidence" value="ECO:0007669"/>
    <property type="project" value="UniProtKB-KW"/>
</dbReference>
<dbReference type="Gene3D" id="3.40.50.150">
    <property type="entry name" value="Vaccinia Virus protein VP39"/>
    <property type="match status" value="1"/>
</dbReference>
<dbReference type="SUPFAM" id="SSF53335">
    <property type="entry name" value="S-adenosyl-L-methionine-dependent methyltransferases"/>
    <property type="match status" value="1"/>
</dbReference>
<dbReference type="Proteomes" id="UP001221686">
    <property type="component" value="Unassembled WGS sequence"/>
</dbReference>
<dbReference type="RefSeq" id="WP_272084502.1">
    <property type="nucleotide sequence ID" value="NZ_JAQNDL010000001.1"/>
</dbReference>
<organism evidence="1 2">
    <name type="scientific">Nannocystis bainbridge</name>
    <dbReference type="NCBI Taxonomy" id="2995303"/>
    <lineage>
        <taxon>Bacteria</taxon>
        <taxon>Pseudomonadati</taxon>
        <taxon>Myxococcota</taxon>
        <taxon>Polyangia</taxon>
        <taxon>Nannocystales</taxon>
        <taxon>Nannocystaceae</taxon>
        <taxon>Nannocystis</taxon>
    </lineage>
</organism>
<dbReference type="InterPro" id="IPR029063">
    <property type="entry name" value="SAM-dependent_MTases_sf"/>
</dbReference>
<keyword evidence="1" id="KW-0808">Transferase</keyword>
<keyword evidence="1" id="KW-0489">Methyltransferase</keyword>
<protein>
    <submittedName>
        <fullName evidence="1">SAM-dependent methyltransferase</fullName>
    </submittedName>
</protein>
<reference evidence="1 2" key="1">
    <citation type="submission" date="2022-11" db="EMBL/GenBank/DDBJ databases">
        <title>Minimal conservation of predation-associated metabolite biosynthetic gene clusters underscores biosynthetic potential of Myxococcota including descriptions for ten novel species: Archangium lansinium sp. nov., Myxococcus landrumus sp. nov., Nannocystis bai.</title>
        <authorList>
            <person name="Ahearne A."/>
            <person name="Stevens C."/>
            <person name="Dowd S."/>
        </authorList>
    </citation>
    <scope>NUCLEOTIDE SEQUENCE [LARGE SCALE GENOMIC DNA]</scope>
    <source>
        <strain evidence="1 2">BB15-2</strain>
    </source>
</reference>
<evidence type="ECO:0000313" key="2">
    <source>
        <dbReference type="Proteomes" id="UP001221686"/>
    </source>
</evidence>
<sequence length="222" mass="24217">MSEPPPRREVVHGDAVAWLAERPDQKDSSVLATIPDVSEIGVSMERWREFFLGAARAALLATPADGLTVFMQTDIKHEGRWVSKAGMVLRVADELEVPLLFHKIVCRRPPGSLMHGRPGYSHILAFSRLARDDRAYPTPDVLPDLGVMPWSHSIGTRAAETAVTAVRRLAPASTRIVVPFCGIGTILAVANAHGFTVVGIERNRKRAEAARTFELDPTPAAT</sequence>
<name>A0ABT5DQW5_9BACT</name>
<proteinExistence type="predicted"/>
<comment type="caution">
    <text evidence="1">The sequence shown here is derived from an EMBL/GenBank/DDBJ whole genome shotgun (WGS) entry which is preliminary data.</text>
</comment>